<proteinExistence type="predicted"/>
<name>A0AAD6CU24_9EURO</name>
<dbReference type="GO" id="GO:0072330">
    <property type="term" value="P:monocarboxylic acid biosynthetic process"/>
    <property type="evidence" value="ECO:0007669"/>
    <property type="project" value="UniProtKB-ARBA"/>
</dbReference>
<evidence type="ECO:0000313" key="3">
    <source>
        <dbReference type="EMBL" id="KAJ5533548.1"/>
    </source>
</evidence>
<dbReference type="Gene3D" id="1.10.3020.20">
    <property type="match status" value="1"/>
</dbReference>
<evidence type="ECO:0000313" key="4">
    <source>
        <dbReference type="Proteomes" id="UP001220324"/>
    </source>
</evidence>
<dbReference type="InterPro" id="IPR013736">
    <property type="entry name" value="Xaa-Pro_dipept_C"/>
</dbReference>
<dbReference type="Proteomes" id="UP001220324">
    <property type="component" value="Unassembled WGS sequence"/>
</dbReference>
<dbReference type="AlphaFoldDB" id="A0AAD6CU24"/>
<reference evidence="3 4" key="1">
    <citation type="journal article" date="2023" name="IMA Fungus">
        <title>Comparative genomic study of the Penicillium genus elucidates a diverse pangenome and 15 lateral gene transfer events.</title>
        <authorList>
            <person name="Petersen C."/>
            <person name="Sorensen T."/>
            <person name="Nielsen M.R."/>
            <person name="Sondergaard T.E."/>
            <person name="Sorensen J.L."/>
            <person name="Fitzpatrick D.A."/>
            <person name="Frisvad J.C."/>
            <person name="Nielsen K.L."/>
        </authorList>
    </citation>
    <scope>NUCLEOTIDE SEQUENCE [LARGE SCALE GENOMIC DNA]</scope>
    <source>
        <strain evidence="3 4">IBT 35679</strain>
    </source>
</reference>
<dbReference type="Gene3D" id="2.60.120.260">
    <property type="entry name" value="Galactose-binding domain-like"/>
    <property type="match status" value="1"/>
</dbReference>
<dbReference type="GO" id="GO:0017000">
    <property type="term" value="P:antibiotic biosynthetic process"/>
    <property type="evidence" value="ECO:0007669"/>
    <property type="project" value="UniProtKB-ARBA"/>
</dbReference>
<dbReference type="InterPro" id="IPR050585">
    <property type="entry name" value="Xaa-Pro_dipeptidyl-ppase/CocE"/>
</dbReference>
<organism evidence="3 4">
    <name type="scientific">Penicillium frequentans</name>
    <dbReference type="NCBI Taxonomy" id="3151616"/>
    <lineage>
        <taxon>Eukaryota</taxon>
        <taxon>Fungi</taxon>
        <taxon>Dikarya</taxon>
        <taxon>Ascomycota</taxon>
        <taxon>Pezizomycotina</taxon>
        <taxon>Eurotiomycetes</taxon>
        <taxon>Eurotiomycetidae</taxon>
        <taxon>Eurotiales</taxon>
        <taxon>Aspergillaceae</taxon>
        <taxon>Penicillium</taxon>
    </lineage>
</organism>
<dbReference type="Pfam" id="PF02129">
    <property type="entry name" value="Peptidase_S15"/>
    <property type="match status" value="1"/>
</dbReference>
<dbReference type="PANTHER" id="PTHR43056">
    <property type="entry name" value="PEPTIDASE S9 PROLYL OLIGOPEPTIDASE"/>
    <property type="match status" value="1"/>
</dbReference>
<evidence type="ECO:0000259" key="2">
    <source>
        <dbReference type="SMART" id="SM00939"/>
    </source>
</evidence>
<dbReference type="InterPro" id="IPR000383">
    <property type="entry name" value="Xaa-Pro-like_dom"/>
</dbReference>
<dbReference type="Pfam" id="PF08530">
    <property type="entry name" value="PepX_C"/>
    <property type="match status" value="1"/>
</dbReference>
<dbReference type="SUPFAM" id="SSF53474">
    <property type="entry name" value="alpha/beta-Hydrolases"/>
    <property type="match status" value="1"/>
</dbReference>
<evidence type="ECO:0000256" key="1">
    <source>
        <dbReference type="ARBA" id="ARBA00022801"/>
    </source>
</evidence>
<dbReference type="PANTHER" id="PTHR43056:SF10">
    <property type="entry name" value="COCE_NOND FAMILY, PUTATIVE (AFU_ORTHOLOGUE AFUA_7G00600)-RELATED"/>
    <property type="match status" value="1"/>
</dbReference>
<feature type="domain" description="Xaa-Pro dipeptidyl-peptidase C-terminal" evidence="2">
    <location>
        <begin position="323"/>
        <end position="582"/>
    </location>
</feature>
<dbReference type="Gene3D" id="3.40.50.1820">
    <property type="entry name" value="alpha/beta hydrolase"/>
    <property type="match status" value="1"/>
</dbReference>
<sequence length="588" mass="65577">MPLKVGSIEVLQCPVKDPESSDPRYDGPEPSLTILEKGFRKDPDAAAFQAATIFEKDVKLSLRDGVKIRADIFRPNDNVKVPALIAWSPYGKTGRGHFNLDVVPGRVGVPKSRVSGFEKFEAPDPAEWTARGYAIVNVDARGVYDSEGDIRWWGSAEGRDGYDVVEELAKLPWCNGSVALVGNSWLSIAQWFIAAERPPHLKCIAPLEGASDIYRELLCRGGIPTWPFLGFVAQTMCGRNEQEDVKGMLDQYPLMNEYWEDKRAKMDKINVPAYVLASYSTFLHTMGSFRAFEEISHDQKWLRVHPTQEWYDLYQESTNDELQKFFDKYTKGLDNGWESTPKVRVSLLRFNQDPIINHVLEDWPAPSTTYQELYLGIDGLLSSTAPTAVGDISYQADVKSLQMATDTEELSFEYTFPQKSCILGCSRAILFVSCDDSDDMDVFVQLRKADADGNLLENINIPLEDLKIEAKDVESINPLKYLGPPGGLRASHAALDQALSTTSWPEHDFSSRTPVPKGKIVKLDIGIWQTGIVFDAGEKLILKVSGHNMTLAEFPPLRGQIPNANVGQHHIHCGGANQSKLIIPLVEI</sequence>
<dbReference type="EMBL" id="JAQIZZ010000007">
    <property type="protein sequence ID" value="KAJ5533548.1"/>
    <property type="molecule type" value="Genomic_DNA"/>
</dbReference>
<keyword evidence="1" id="KW-0378">Hydrolase</keyword>
<dbReference type="NCBIfam" id="TIGR00976">
    <property type="entry name" value="CocE_NonD"/>
    <property type="match status" value="1"/>
</dbReference>
<accession>A0AAD6CU24</accession>
<protein>
    <submittedName>
        <fullName evidence="3">Alpha/beta-hydrolase</fullName>
    </submittedName>
</protein>
<dbReference type="InterPro" id="IPR005674">
    <property type="entry name" value="CocE/Ser_esterase"/>
</dbReference>
<dbReference type="InterPro" id="IPR029058">
    <property type="entry name" value="AB_hydrolase_fold"/>
</dbReference>
<dbReference type="InterPro" id="IPR008979">
    <property type="entry name" value="Galactose-bd-like_sf"/>
</dbReference>
<keyword evidence="4" id="KW-1185">Reference proteome</keyword>
<dbReference type="GO" id="GO:0008239">
    <property type="term" value="F:dipeptidyl-peptidase activity"/>
    <property type="evidence" value="ECO:0007669"/>
    <property type="project" value="InterPro"/>
</dbReference>
<dbReference type="SUPFAM" id="SSF49785">
    <property type="entry name" value="Galactose-binding domain-like"/>
    <property type="match status" value="1"/>
</dbReference>
<comment type="caution">
    <text evidence="3">The sequence shown here is derived from an EMBL/GenBank/DDBJ whole genome shotgun (WGS) entry which is preliminary data.</text>
</comment>
<gene>
    <name evidence="3" type="ORF">N7494_010100</name>
</gene>
<dbReference type="SMART" id="SM00939">
    <property type="entry name" value="PepX_C"/>
    <property type="match status" value="1"/>
</dbReference>